<organism evidence="1 2">
    <name type="scientific">Roseinatronobacter ekhonensis</name>
    <dbReference type="NCBI Taxonomy" id="254356"/>
    <lineage>
        <taxon>Bacteria</taxon>
        <taxon>Pseudomonadati</taxon>
        <taxon>Pseudomonadota</taxon>
        <taxon>Alphaproteobacteria</taxon>
        <taxon>Rhodobacterales</taxon>
        <taxon>Paracoccaceae</taxon>
        <taxon>Roseinatronobacter</taxon>
    </lineage>
</organism>
<gene>
    <name evidence="1" type="ORF">ROE7235_02446</name>
</gene>
<accession>A0A3B0M9S8</accession>
<name>A0A3B0M9S8_9RHOB</name>
<proteinExistence type="predicted"/>
<dbReference type="AlphaFoldDB" id="A0A3B0M9S8"/>
<dbReference type="RefSeq" id="WP_147434208.1">
    <property type="nucleotide sequence ID" value="NZ_UIHC01000025.1"/>
</dbReference>
<evidence type="ECO:0000313" key="2">
    <source>
        <dbReference type="Proteomes" id="UP000272908"/>
    </source>
</evidence>
<dbReference type="OrthoDB" id="7865574at2"/>
<keyword evidence="2" id="KW-1185">Reference proteome</keyword>
<sequence length="127" mass="13851">MELKDFIKSTMQSIIDATAELIEENTEKKAHINPLTYSANSVDFVRYSDGFVQMTTVSFDVAITKGSEKEGNGKVGVDVYVAKIGSDGTIRASDENVSRVQFALRAALPATKGPSERERYDGSFFSG</sequence>
<dbReference type="EMBL" id="UIHC01000025">
    <property type="protein sequence ID" value="SUZ32685.1"/>
    <property type="molecule type" value="Genomic_DNA"/>
</dbReference>
<dbReference type="Proteomes" id="UP000272908">
    <property type="component" value="Unassembled WGS sequence"/>
</dbReference>
<protein>
    <submittedName>
        <fullName evidence="1">Uncharacterized protein</fullName>
    </submittedName>
</protein>
<evidence type="ECO:0000313" key="1">
    <source>
        <dbReference type="EMBL" id="SUZ32685.1"/>
    </source>
</evidence>
<reference evidence="2" key="1">
    <citation type="submission" date="2018-08" db="EMBL/GenBank/DDBJ databases">
        <authorList>
            <person name="Rodrigo-Torres L."/>
            <person name="Arahal R. D."/>
            <person name="Lucena T."/>
        </authorList>
    </citation>
    <scope>NUCLEOTIDE SEQUENCE [LARGE SCALE GENOMIC DNA]</scope>
    <source>
        <strain evidence="2">CECT 7235</strain>
    </source>
</reference>